<reference evidence="2 3" key="1">
    <citation type="submission" date="2023-01" db="EMBL/GenBank/DDBJ databases">
        <title>Analysis of 21 Apiospora genomes using comparative genomics revels a genus with tremendous synthesis potential of carbohydrate active enzymes and secondary metabolites.</title>
        <authorList>
            <person name="Sorensen T."/>
        </authorList>
    </citation>
    <scope>NUCLEOTIDE SEQUENCE [LARGE SCALE GENOMIC DNA]</scope>
    <source>
        <strain evidence="2 3">CBS 83171</strain>
    </source>
</reference>
<proteinExistence type="predicted"/>
<evidence type="ECO:0000313" key="2">
    <source>
        <dbReference type="EMBL" id="KAK8054398.1"/>
    </source>
</evidence>
<protein>
    <submittedName>
        <fullName evidence="2">Uncharacterized protein</fullName>
    </submittedName>
</protein>
<comment type="caution">
    <text evidence="2">The sequence shown here is derived from an EMBL/GenBank/DDBJ whole genome shotgun (WGS) entry which is preliminary data.</text>
</comment>
<feature type="compositionally biased region" description="Acidic residues" evidence="1">
    <location>
        <begin position="97"/>
        <end position="109"/>
    </location>
</feature>
<evidence type="ECO:0000256" key="1">
    <source>
        <dbReference type="SAM" id="MobiDB-lite"/>
    </source>
</evidence>
<evidence type="ECO:0000313" key="3">
    <source>
        <dbReference type="Proteomes" id="UP001446871"/>
    </source>
</evidence>
<keyword evidence="3" id="KW-1185">Reference proteome</keyword>
<dbReference type="EMBL" id="JAQQWM010000008">
    <property type="protein sequence ID" value="KAK8054398.1"/>
    <property type="molecule type" value="Genomic_DNA"/>
</dbReference>
<gene>
    <name evidence="2" type="ORF">PG996_013699</name>
</gene>
<accession>A0ABR1U691</accession>
<organism evidence="2 3">
    <name type="scientific">Apiospora saccharicola</name>
    <dbReference type="NCBI Taxonomy" id="335842"/>
    <lineage>
        <taxon>Eukaryota</taxon>
        <taxon>Fungi</taxon>
        <taxon>Dikarya</taxon>
        <taxon>Ascomycota</taxon>
        <taxon>Pezizomycotina</taxon>
        <taxon>Sordariomycetes</taxon>
        <taxon>Xylariomycetidae</taxon>
        <taxon>Amphisphaeriales</taxon>
        <taxon>Apiosporaceae</taxon>
        <taxon>Apiospora</taxon>
    </lineage>
</organism>
<dbReference type="Proteomes" id="UP001446871">
    <property type="component" value="Unassembled WGS sequence"/>
</dbReference>
<feature type="region of interest" description="Disordered" evidence="1">
    <location>
        <begin position="93"/>
        <end position="129"/>
    </location>
</feature>
<sequence>MRRMALAAYEPTRLRPETAPKIWHPRPRLAFAACVSVLIPRYRHQLSEGKQEIRQKPAPPVFPPPSSSYPLALVPVVVDELAKLLTDCPGCTRWETTDDDAAGNGDEEERGVSATEDERAHERPPLLNLDSRGSRRSLRLCFLYHSCLLRSTS</sequence>
<name>A0ABR1U691_9PEZI</name>